<protein>
    <submittedName>
        <fullName evidence="2">Uncharacterized protein</fullName>
    </submittedName>
</protein>
<sequence>MEDVERKFEVLNRMPASLEEFRREWRKEVEGLHGEISALFSLVRTVASSISPQPSQLSSPGAQVPAPTVSGGEAGRQSEGPPRAVPNCSRRHADRQDASSLGHDAHAEHYVRGKSMDTSIGGCALSGPCWRPSGGSCRSCAAHTAHVYSHDA</sequence>
<dbReference type="Proteomes" id="UP000308197">
    <property type="component" value="Unassembled WGS sequence"/>
</dbReference>
<evidence type="ECO:0000256" key="1">
    <source>
        <dbReference type="SAM" id="MobiDB-lite"/>
    </source>
</evidence>
<evidence type="ECO:0000313" key="2">
    <source>
        <dbReference type="EMBL" id="TFK82279.1"/>
    </source>
</evidence>
<feature type="region of interest" description="Disordered" evidence="1">
    <location>
        <begin position="50"/>
        <end position="105"/>
    </location>
</feature>
<evidence type="ECO:0000313" key="3">
    <source>
        <dbReference type="Proteomes" id="UP000308197"/>
    </source>
</evidence>
<gene>
    <name evidence="2" type="ORF">K466DRAFT_603806</name>
</gene>
<dbReference type="EMBL" id="ML211502">
    <property type="protein sequence ID" value="TFK82279.1"/>
    <property type="molecule type" value="Genomic_DNA"/>
</dbReference>
<reference evidence="2 3" key="1">
    <citation type="journal article" date="2019" name="Nat. Ecol. Evol.">
        <title>Megaphylogeny resolves global patterns of mushroom evolution.</title>
        <authorList>
            <person name="Varga T."/>
            <person name="Krizsan K."/>
            <person name="Foldi C."/>
            <person name="Dima B."/>
            <person name="Sanchez-Garcia M."/>
            <person name="Sanchez-Ramirez S."/>
            <person name="Szollosi G.J."/>
            <person name="Szarkandi J.G."/>
            <person name="Papp V."/>
            <person name="Albert L."/>
            <person name="Andreopoulos W."/>
            <person name="Angelini C."/>
            <person name="Antonin V."/>
            <person name="Barry K.W."/>
            <person name="Bougher N.L."/>
            <person name="Buchanan P."/>
            <person name="Buyck B."/>
            <person name="Bense V."/>
            <person name="Catcheside P."/>
            <person name="Chovatia M."/>
            <person name="Cooper J."/>
            <person name="Damon W."/>
            <person name="Desjardin D."/>
            <person name="Finy P."/>
            <person name="Geml J."/>
            <person name="Haridas S."/>
            <person name="Hughes K."/>
            <person name="Justo A."/>
            <person name="Karasinski D."/>
            <person name="Kautmanova I."/>
            <person name="Kiss B."/>
            <person name="Kocsube S."/>
            <person name="Kotiranta H."/>
            <person name="LaButti K.M."/>
            <person name="Lechner B.E."/>
            <person name="Liimatainen K."/>
            <person name="Lipzen A."/>
            <person name="Lukacs Z."/>
            <person name="Mihaltcheva S."/>
            <person name="Morgado L.N."/>
            <person name="Niskanen T."/>
            <person name="Noordeloos M.E."/>
            <person name="Ohm R.A."/>
            <person name="Ortiz-Santana B."/>
            <person name="Ovrebo C."/>
            <person name="Racz N."/>
            <person name="Riley R."/>
            <person name="Savchenko A."/>
            <person name="Shiryaev A."/>
            <person name="Soop K."/>
            <person name="Spirin V."/>
            <person name="Szebenyi C."/>
            <person name="Tomsovsky M."/>
            <person name="Tulloss R.E."/>
            <person name="Uehling J."/>
            <person name="Grigoriev I.V."/>
            <person name="Vagvolgyi C."/>
            <person name="Papp T."/>
            <person name="Martin F.M."/>
            <person name="Miettinen O."/>
            <person name="Hibbett D.S."/>
            <person name="Nagy L.G."/>
        </authorList>
    </citation>
    <scope>NUCLEOTIDE SEQUENCE [LARGE SCALE GENOMIC DNA]</scope>
    <source>
        <strain evidence="2 3">HHB13444</strain>
    </source>
</reference>
<dbReference type="AlphaFoldDB" id="A0A5C3NZU7"/>
<dbReference type="InParanoid" id="A0A5C3NZU7"/>
<feature type="compositionally biased region" description="Low complexity" evidence="1">
    <location>
        <begin position="50"/>
        <end position="60"/>
    </location>
</feature>
<organism evidence="2 3">
    <name type="scientific">Polyporus arcularius HHB13444</name>
    <dbReference type="NCBI Taxonomy" id="1314778"/>
    <lineage>
        <taxon>Eukaryota</taxon>
        <taxon>Fungi</taxon>
        <taxon>Dikarya</taxon>
        <taxon>Basidiomycota</taxon>
        <taxon>Agaricomycotina</taxon>
        <taxon>Agaricomycetes</taxon>
        <taxon>Polyporales</taxon>
        <taxon>Polyporaceae</taxon>
        <taxon>Polyporus</taxon>
    </lineage>
</organism>
<keyword evidence="3" id="KW-1185">Reference proteome</keyword>
<proteinExistence type="predicted"/>
<name>A0A5C3NZU7_9APHY</name>
<accession>A0A5C3NZU7</accession>